<dbReference type="PANTHER" id="PTHR30632">
    <property type="entry name" value="MOLYBDATE-BINDING PERIPLASMIC PROTEIN"/>
    <property type="match status" value="1"/>
</dbReference>
<accession>A0AAW7ZN10</accession>
<comment type="caution">
    <text evidence="2">The sequence shown here is derived from an EMBL/GenBank/DDBJ whole genome shotgun (WGS) entry which is preliminary data.</text>
</comment>
<reference evidence="2" key="1">
    <citation type="journal article" date="2023" name="J. Hazard. Mater.">
        <title>Anaerobic biodegradation of pyrene and benzo[a]pyrene by a new sulfate-reducing Desulforamulus aquiferis strain DSA.</title>
        <authorList>
            <person name="Zhang Z."/>
            <person name="Sun J."/>
            <person name="Gong X."/>
            <person name="Wang C."/>
            <person name="Wang H."/>
        </authorList>
    </citation>
    <scope>NUCLEOTIDE SEQUENCE</scope>
    <source>
        <strain evidence="2">DSA</strain>
    </source>
</reference>
<dbReference type="Proteomes" id="UP001172911">
    <property type="component" value="Unassembled WGS sequence"/>
</dbReference>
<keyword evidence="3" id="KW-1185">Reference proteome</keyword>
<dbReference type="RefSeq" id="WP_304545725.1">
    <property type="nucleotide sequence ID" value="NZ_JARPTC010000038.1"/>
</dbReference>
<comment type="similarity">
    <text evidence="1">Belongs to the bacterial solute-binding protein 1 family. WtpA subfamily.</text>
</comment>
<evidence type="ECO:0000313" key="2">
    <source>
        <dbReference type="EMBL" id="MDO7789150.1"/>
    </source>
</evidence>
<dbReference type="InterPro" id="IPR050682">
    <property type="entry name" value="ModA/WtpA"/>
</dbReference>
<dbReference type="Pfam" id="PF13531">
    <property type="entry name" value="SBP_bac_11"/>
    <property type="match status" value="1"/>
</dbReference>
<dbReference type="PANTHER" id="PTHR30632:SF16">
    <property type="entry name" value="MOLYBDATE_TUNGSTATE-BINDING PROTEIN WTPA"/>
    <property type="match status" value="1"/>
</dbReference>
<name>A0AAW7ZN10_9FIRM</name>
<sequence>MSKVINILHAGALRLPIAQCSKLFKKANPSIEVILESYGSRACARSIREGNQVDIIALADPLLFDELLVPEYVDRYYIFANDQIVLAYDEFSRGSDEITENNWTEILSRPEVSFGRSDENLDPCGYRTMMVWQLAEKYYQKPGLYRSLNNKCTEAMIYPKSYELASSVLEGNLDFAYIYLCVAKQFGLKHISLPDQVNLSNPAHAAFYQNAKIELQGKHPGEITTVHGAPIEFAVAISKNSEHPENAKVFLELILSKRGQQVLENCGLVPY</sequence>
<protein>
    <submittedName>
        <fullName evidence="2">Extracellular solute-binding protein</fullName>
    </submittedName>
</protein>
<dbReference type="Gene3D" id="3.40.190.10">
    <property type="entry name" value="Periplasmic binding protein-like II"/>
    <property type="match status" value="2"/>
</dbReference>
<dbReference type="GO" id="GO:0030973">
    <property type="term" value="F:molybdate ion binding"/>
    <property type="evidence" value="ECO:0007669"/>
    <property type="project" value="TreeGrafter"/>
</dbReference>
<dbReference type="SUPFAM" id="SSF53850">
    <property type="entry name" value="Periplasmic binding protein-like II"/>
    <property type="match status" value="1"/>
</dbReference>
<evidence type="ECO:0000256" key="1">
    <source>
        <dbReference type="ARBA" id="ARBA00009438"/>
    </source>
</evidence>
<proteinExistence type="inferred from homology"/>
<dbReference type="EMBL" id="JARPTC010000038">
    <property type="protein sequence ID" value="MDO7789150.1"/>
    <property type="molecule type" value="Genomic_DNA"/>
</dbReference>
<dbReference type="CDD" id="cd13540">
    <property type="entry name" value="PBP2_ModA_WtpA"/>
    <property type="match status" value="1"/>
</dbReference>
<evidence type="ECO:0000313" key="3">
    <source>
        <dbReference type="Proteomes" id="UP001172911"/>
    </source>
</evidence>
<organism evidence="2 3">
    <name type="scientific">Desulforamulus aquiferis</name>
    <dbReference type="NCBI Taxonomy" id="1397668"/>
    <lineage>
        <taxon>Bacteria</taxon>
        <taxon>Bacillati</taxon>
        <taxon>Bacillota</taxon>
        <taxon>Clostridia</taxon>
        <taxon>Eubacteriales</taxon>
        <taxon>Peptococcaceae</taxon>
        <taxon>Desulforamulus</taxon>
    </lineage>
</organism>
<dbReference type="AlphaFoldDB" id="A0AAW7ZN10"/>
<reference evidence="2" key="2">
    <citation type="submission" date="2023-03" db="EMBL/GenBank/DDBJ databases">
        <authorList>
            <person name="Zhang Z."/>
        </authorList>
    </citation>
    <scope>NUCLEOTIDE SEQUENCE</scope>
    <source>
        <strain evidence="2">DSA</strain>
    </source>
</reference>
<dbReference type="GO" id="GO:0015689">
    <property type="term" value="P:molybdate ion transport"/>
    <property type="evidence" value="ECO:0007669"/>
    <property type="project" value="TreeGrafter"/>
</dbReference>
<gene>
    <name evidence="2" type="ORF">P6N53_18220</name>
</gene>